<name>A3XLH6_LEEBM</name>
<dbReference type="HOGENOM" id="CLU_1426378_0_0_10"/>
<sequence>MSKINLEVRDNYEFLQELSYEEKNLNTNTIVLEPKRNNRDWLKQSSNIDHSTIEENITLIVEKKISFFKYGIKLHCPNFTSQPYFRFDSDGPAHRNKSEPSLPEQKITTPHFNTFDEKGNEFAYKSETLKRDEDAQAIAEDLNFGISHFFKETNIKTNGKEEFPEIKIDEPELFEIELDTDPLNGIDFLD</sequence>
<dbReference type="OrthoDB" id="945889at2"/>
<dbReference type="STRING" id="398720.MED217_12074"/>
<dbReference type="RefSeq" id="WP_009780781.1">
    <property type="nucleotide sequence ID" value="NZ_CH672395.1"/>
</dbReference>
<accession>A3XLH6</accession>
<evidence type="ECO:0000313" key="1">
    <source>
        <dbReference type="EMBL" id="EAQ49592.1"/>
    </source>
</evidence>
<keyword evidence="2" id="KW-1185">Reference proteome</keyword>
<comment type="caution">
    <text evidence="1">The sequence shown here is derived from an EMBL/GenBank/DDBJ whole genome shotgun (WGS) entry which is preliminary data.</text>
</comment>
<reference evidence="1 2" key="1">
    <citation type="journal article" date="2007" name="Nature">
        <title>Light stimulates growth of proteorhodopsin-containing marine Flavobacteria.</title>
        <authorList>
            <person name="Gomez-Consarnau L."/>
            <person name="Gonzalez J.M."/>
            <person name="Coll-Llado M."/>
            <person name="Gourdon P."/>
            <person name="Pascher T."/>
            <person name="Neutze R."/>
            <person name="Pedros-Alio C."/>
            <person name="Pinhassi J."/>
        </authorList>
    </citation>
    <scope>NUCLEOTIDE SEQUENCE [LARGE SCALE GENOMIC DNA]</scope>
    <source>
        <strain evidence="1 2">MED217</strain>
    </source>
</reference>
<dbReference type="EMBL" id="AANC01000004">
    <property type="protein sequence ID" value="EAQ49592.1"/>
    <property type="molecule type" value="Genomic_DNA"/>
</dbReference>
<dbReference type="Proteomes" id="UP000001601">
    <property type="component" value="Unassembled WGS sequence"/>
</dbReference>
<organism evidence="1 2">
    <name type="scientific">Leeuwenhoekiella blandensis (strain CECT 7118 / CCUG 51940 / KCTC 22103 / MED217)</name>
    <name type="common">Flavobacterium sp. (strain MED217)</name>
    <dbReference type="NCBI Taxonomy" id="398720"/>
    <lineage>
        <taxon>Bacteria</taxon>
        <taxon>Pseudomonadati</taxon>
        <taxon>Bacteroidota</taxon>
        <taxon>Flavobacteriia</taxon>
        <taxon>Flavobacteriales</taxon>
        <taxon>Flavobacteriaceae</taxon>
        <taxon>Leeuwenhoekiella</taxon>
    </lineage>
</organism>
<proteinExistence type="predicted"/>
<dbReference type="eggNOG" id="ENOG5033AU3">
    <property type="taxonomic scope" value="Bacteria"/>
</dbReference>
<gene>
    <name evidence="1" type="ORF">MED217_12074</name>
</gene>
<dbReference type="AlphaFoldDB" id="A3XLH6"/>
<protein>
    <submittedName>
        <fullName evidence="1">Uncharacterized protein</fullName>
    </submittedName>
</protein>
<evidence type="ECO:0000313" key="2">
    <source>
        <dbReference type="Proteomes" id="UP000001601"/>
    </source>
</evidence>